<evidence type="ECO:0000313" key="2">
    <source>
        <dbReference type="Proteomes" id="UP000064137"/>
    </source>
</evidence>
<organism evidence="1 2">
    <name type="scientific">Pseudomonas oryzihabitans</name>
    <dbReference type="NCBI Taxonomy" id="47885"/>
    <lineage>
        <taxon>Bacteria</taxon>
        <taxon>Pseudomonadati</taxon>
        <taxon>Pseudomonadota</taxon>
        <taxon>Gammaproteobacteria</taxon>
        <taxon>Pseudomonadales</taxon>
        <taxon>Pseudomonadaceae</taxon>
        <taxon>Pseudomonas</taxon>
    </lineage>
</organism>
<dbReference type="RefSeq" id="WP_059315072.1">
    <property type="nucleotide sequence ID" value="NZ_CP013987.1"/>
</dbReference>
<reference evidence="1 2" key="1">
    <citation type="submission" date="2016-01" db="EMBL/GenBank/DDBJ databases">
        <title>Annotation of Pseudomonas oryzihabitans USDA-ARS-USMARC-56511.</title>
        <authorList>
            <person name="Harhay G.P."/>
            <person name="Harhay D.M."/>
            <person name="Smith T.P.L."/>
            <person name="Bono J.L."/>
            <person name="Heaton M.P."/>
            <person name="Clawson M.L."/>
            <person name="Chitko-Mckown C.G."/>
            <person name="Capik S.F."/>
            <person name="DeDonder K.D."/>
            <person name="Apley M.D."/>
            <person name="Lubbers B.V."/>
            <person name="White B.J."/>
            <person name="Larson R.L."/>
        </authorList>
    </citation>
    <scope>NUCLEOTIDE SEQUENCE [LARGE SCALE GENOMIC DNA]</scope>
    <source>
        <strain evidence="1 2">USDA-ARS-USMARC-56511</strain>
    </source>
</reference>
<dbReference type="AlphaFoldDB" id="A0A0U4P1U5"/>
<name>A0A0U4P1U5_9PSED</name>
<dbReference type="Proteomes" id="UP000064137">
    <property type="component" value="Chromosome"/>
</dbReference>
<gene>
    <name evidence="1" type="ORF">APT59_12110</name>
</gene>
<accession>A0A0U4P1U5</accession>
<evidence type="ECO:0000313" key="1">
    <source>
        <dbReference type="EMBL" id="ALZ84897.1"/>
    </source>
</evidence>
<protein>
    <submittedName>
        <fullName evidence="1">Uncharacterized protein</fullName>
    </submittedName>
</protein>
<sequence length="93" mass="9748">MALADAELQGHCQIMLAAGLPLLPRLELDEAGEPVWPELTALLTEVTPTALLCTQHALVARLRSALHQHAGLLGSVLVVGPGTSDPQGGTTWH</sequence>
<dbReference type="KEGG" id="por:APT59_12110"/>
<dbReference type="EMBL" id="CP013987">
    <property type="protein sequence ID" value="ALZ84897.1"/>
    <property type="molecule type" value="Genomic_DNA"/>
</dbReference>
<proteinExistence type="predicted"/>
<dbReference type="OrthoDB" id="6902590at2"/>